<evidence type="ECO:0000313" key="6">
    <source>
        <dbReference type="Proteomes" id="UP000317573"/>
    </source>
</evidence>
<sequence>MRADGKDRRLRGTETGRCEDRGMATGRLYGGRAGEERQADRRAQLIEAGLDLLGAADGEATLSVRGVCKRAGLASRYFYESFADRDELTGAVYDHVVQRIAESTLAAVTSAPAADDRAIVRACVENIVREIDEDPRLGRMLFSVSQANTQLAKRRLDSTRMFAGLVTAQAENIYAITPSPRLDLAAHYVVGGLAQALTAWLDGTVPLSHDDVVEECTELLLTMSTQLRRDSAT</sequence>
<dbReference type="AlphaFoldDB" id="A0A562E0R3"/>
<evidence type="ECO:0000256" key="3">
    <source>
        <dbReference type="SAM" id="MobiDB-lite"/>
    </source>
</evidence>
<feature type="DNA-binding region" description="H-T-H motif" evidence="2">
    <location>
        <begin position="63"/>
        <end position="82"/>
    </location>
</feature>
<dbReference type="InterPro" id="IPR036271">
    <property type="entry name" value="Tet_transcr_reg_TetR-rel_C_sf"/>
</dbReference>
<gene>
    <name evidence="5" type="ORF">L618_000300001460</name>
</gene>
<dbReference type="InterPro" id="IPR001647">
    <property type="entry name" value="HTH_TetR"/>
</dbReference>
<dbReference type="Proteomes" id="UP000317573">
    <property type="component" value="Unassembled WGS sequence"/>
</dbReference>
<comment type="caution">
    <text evidence="5">The sequence shown here is derived from an EMBL/GenBank/DDBJ whole genome shotgun (WGS) entry which is preliminary data.</text>
</comment>
<evidence type="ECO:0000313" key="5">
    <source>
        <dbReference type="EMBL" id="TWH15572.1"/>
    </source>
</evidence>
<feature type="compositionally biased region" description="Basic and acidic residues" evidence="3">
    <location>
        <begin position="1"/>
        <end position="22"/>
    </location>
</feature>
<keyword evidence="1 2" id="KW-0238">DNA-binding</keyword>
<dbReference type="InterPro" id="IPR009057">
    <property type="entry name" value="Homeodomain-like_sf"/>
</dbReference>
<evidence type="ECO:0000259" key="4">
    <source>
        <dbReference type="PROSITE" id="PS50977"/>
    </source>
</evidence>
<dbReference type="PANTHER" id="PTHR43479:SF11">
    <property type="entry name" value="ACREF_ENVCD OPERON REPRESSOR-RELATED"/>
    <property type="match status" value="1"/>
</dbReference>
<evidence type="ECO:0000256" key="2">
    <source>
        <dbReference type="PROSITE-ProRule" id="PRU00335"/>
    </source>
</evidence>
<dbReference type="SUPFAM" id="SSF48498">
    <property type="entry name" value="Tetracyclin repressor-like, C-terminal domain"/>
    <property type="match status" value="1"/>
</dbReference>
<feature type="domain" description="HTH tetR-type" evidence="4">
    <location>
        <begin position="39"/>
        <end position="100"/>
    </location>
</feature>
<evidence type="ECO:0000256" key="1">
    <source>
        <dbReference type="ARBA" id="ARBA00023125"/>
    </source>
</evidence>
<name>A0A562E0R3_RHORH</name>
<dbReference type="EMBL" id="VLJT01000028">
    <property type="protein sequence ID" value="TWH15572.1"/>
    <property type="molecule type" value="Genomic_DNA"/>
</dbReference>
<dbReference type="PROSITE" id="PS50977">
    <property type="entry name" value="HTH_TETR_2"/>
    <property type="match status" value="1"/>
</dbReference>
<dbReference type="GO" id="GO:0003677">
    <property type="term" value="F:DNA binding"/>
    <property type="evidence" value="ECO:0007669"/>
    <property type="project" value="UniProtKB-UniRule"/>
</dbReference>
<reference evidence="5 6" key="1">
    <citation type="submission" date="2019-07" db="EMBL/GenBank/DDBJ databases">
        <title>Genome sequencing of lignin-degrading bacterial isolates.</title>
        <authorList>
            <person name="Gladden J."/>
        </authorList>
    </citation>
    <scope>NUCLEOTIDE SEQUENCE [LARGE SCALE GENOMIC DNA]</scope>
    <source>
        <strain evidence="5 6">J45</strain>
    </source>
</reference>
<protein>
    <submittedName>
        <fullName evidence="5">AcrR family transcriptional regulator</fullName>
    </submittedName>
</protein>
<organism evidence="5 6">
    <name type="scientific">Rhodococcus rhodochrous J45</name>
    <dbReference type="NCBI Taxonomy" id="935266"/>
    <lineage>
        <taxon>Bacteria</taxon>
        <taxon>Bacillati</taxon>
        <taxon>Actinomycetota</taxon>
        <taxon>Actinomycetes</taxon>
        <taxon>Mycobacteriales</taxon>
        <taxon>Nocardiaceae</taxon>
        <taxon>Rhodococcus</taxon>
    </lineage>
</organism>
<dbReference type="PANTHER" id="PTHR43479">
    <property type="entry name" value="ACREF/ENVCD OPERON REPRESSOR-RELATED"/>
    <property type="match status" value="1"/>
</dbReference>
<dbReference type="Gene3D" id="1.10.357.10">
    <property type="entry name" value="Tetracycline Repressor, domain 2"/>
    <property type="match status" value="1"/>
</dbReference>
<proteinExistence type="predicted"/>
<dbReference type="SUPFAM" id="SSF46689">
    <property type="entry name" value="Homeodomain-like"/>
    <property type="match status" value="1"/>
</dbReference>
<accession>A0A562E0R3</accession>
<feature type="region of interest" description="Disordered" evidence="3">
    <location>
        <begin position="1"/>
        <end position="35"/>
    </location>
</feature>
<dbReference type="InterPro" id="IPR050624">
    <property type="entry name" value="HTH-type_Tx_Regulator"/>
</dbReference>